<dbReference type="AlphaFoldDB" id="A0A1G5VU72"/>
<keyword evidence="3" id="KW-0540">Nuclease</keyword>
<keyword evidence="8" id="KW-1185">Reference proteome</keyword>
<evidence type="ECO:0000313" key="7">
    <source>
        <dbReference type="EMBL" id="SDA49284.1"/>
    </source>
</evidence>
<keyword evidence="2" id="KW-1277">Toxin-antitoxin system</keyword>
<evidence type="ECO:0000313" key="8">
    <source>
        <dbReference type="Proteomes" id="UP000198756"/>
    </source>
</evidence>
<dbReference type="RefSeq" id="WP_092728559.1">
    <property type="nucleotide sequence ID" value="NZ_FMXE01000004.1"/>
</dbReference>
<evidence type="ECO:0000256" key="4">
    <source>
        <dbReference type="ARBA" id="ARBA00022741"/>
    </source>
</evidence>
<dbReference type="Proteomes" id="UP000198756">
    <property type="component" value="Unassembled WGS sequence"/>
</dbReference>
<reference evidence="8" key="1">
    <citation type="submission" date="2016-10" db="EMBL/GenBank/DDBJ databases">
        <authorList>
            <person name="Varghese N."/>
            <person name="Submissions S."/>
        </authorList>
    </citation>
    <scope>NUCLEOTIDE SEQUENCE [LARGE SCALE GENOMIC DNA]</scope>
    <source>
        <strain evidence="8">DSM 22703</strain>
    </source>
</reference>
<dbReference type="Gene3D" id="1.20.120.580">
    <property type="entry name" value="bsu32300-like"/>
    <property type="match status" value="1"/>
</dbReference>
<dbReference type="GO" id="GO:0004540">
    <property type="term" value="F:RNA nuclease activity"/>
    <property type="evidence" value="ECO:0007669"/>
    <property type="project" value="InterPro"/>
</dbReference>
<proteinExistence type="inferred from homology"/>
<dbReference type="PANTHER" id="PTHR34139:SF1">
    <property type="entry name" value="RNASE MJ1380-RELATED"/>
    <property type="match status" value="1"/>
</dbReference>
<dbReference type="OrthoDB" id="955324at2"/>
<protein>
    <submittedName>
        <fullName evidence="7">Uncharacterized conserved protein, contains HEPN domain</fullName>
    </submittedName>
</protein>
<keyword evidence="4" id="KW-0547">Nucleotide-binding</keyword>
<evidence type="ECO:0000256" key="6">
    <source>
        <dbReference type="ARBA" id="ARBA00024207"/>
    </source>
</evidence>
<dbReference type="GO" id="GO:0016787">
    <property type="term" value="F:hydrolase activity"/>
    <property type="evidence" value="ECO:0007669"/>
    <property type="project" value="UniProtKB-KW"/>
</dbReference>
<accession>A0A1G5VU72</accession>
<keyword evidence="5" id="KW-0378">Hydrolase</keyword>
<gene>
    <name evidence="7" type="ORF">SAMN03080617_00708</name>
</gene>
<dbReference type="EMBL" id="FMXE01000004">
    <property type="protein sequence ID" value="SDA49284.1"/>
    <property type="molecule type" value="Genomic_DNA"/>
</dbReference>
<comment type="similarity">
    <text evidence="6">Belongs to the HepT RNase toxin family.</text>
</comment>
<organism evidence="7 8">
    <name type="scientific">Algoriphagus alkaliphilus</name>
    <dbReference type="NCBI Taxonomy" id="279824"/>
    <lineage>
        <taxon>Bacteria</taxon>
        <taxon>Pseudomonadati</taxon>
        <taxon>Bacteroidota</taxon>
        <taxon>Cytophagia</taxon>
        <taxon>Cytophagales</taxon>
        <taxon>Cyclobacteriaceae</taxon>
        <taxon>Algoriphagus</taxon>
    </lineage>
</organism>
<evidence type="ECO:0000256" key="3">
    <source>
        <dbReference type="ARBA" id="ARBA00022722"/>
    </source>
</evidence>
<name>A0A1G5VU72_9BACT</name>
<dbReference type="PANTHER" id="PTHR34139">
    <property type="entry name" value="UPF0331 PROTEIN MJ0127"/>
    <property type="match status" value="1"/>
</dbReference>
<dbReference type="GO" id="GO:0110001">
    <property type="term" value="C:toxin-antitoxin complex"/>
    <property type="evidence" value="ECO:0007669"/>
    <property type="project" value="InterPro"/>
</dbReference>
<dbReference type="Pfam" id="PF01934">
    <property type="entry name" value="HepT-like"/>
    <property type="match status" value="1"/>
</dbReference>
<evidence type="ECO:0000256" key="1">
    <source>
        <dbReference type="ARBA" id="ARBA00022553"/>
    </source>
</evidence>
<dbReference type="GO" id="GO:0000166">
    <property type="term" value="F:nucleotide binding"/>
    <property type="evidence" value="ECO:0007669"/>
    <property type="project" value="UniProtKB-KW"/>
</dbReference>
<dbReference type="InterPro" id="IPR037038">
    <property type="entry name" value="HepT-like_sf"/>
</dbReference>
<dbReference type="InterPro" id="IPR008201">
    <property type="entry name" value="HepT-like"/>
</dbReference>
<dbReference type="STRING" id="279824.SAMN03080617_00708"/>
<sequence length="111" mass="12649">MTDREQKYLIDIINSCLRIESFLSNQSFGEFSVDIKTQSAVERQLGIIGEVLSQLRKAESNLKFTSQSEIIGLRNRLIHAYDGIDLTIIWAIAKTHLPKLKVEVTEKLNSK</sequence>
<evidence type="ECO:0000256" key="5">
    <source>
        <dbReference type="ARBA" id="ARBA00022801"/>
    </source>
</evidence>
<dbReference type="InterPro" id="IPR051813">
    <property type="entry name" value="HepT_RNase_toxin"/>
</dbReference>
<keyword evidence="1" id="KW-0597">Phosphoprotein</keyword>
<evidence type="ECO:0000256" key="2">
    <source>
        <dbReference type="ARBA" id="ARBA00022649"/>
    </source>
</evidence>